<dbReference type="InterPro" id="IPR036903">
    <property type="entry name" value="Nup98_auto-Pept-S59_dom_sf"/>
</dbReference>
<dbReference type="Gene3D" id="3.30.1610.10">
    <property type="entry name" value="Peptidase S59, nucleoporin"/>
    <property type="match status" value="1"/>
</dbReference>
<keyword evidence="10" id="KW-0906">Nuclear pore complex</keyword>
<feature type="region of interest" description="Disordered" evidence="12">
    <location>
        <begin position="388"/>
        <end position="417"/>
    </location>
</feature>
<dbReference type="Pfam" id="PF21240">
    <property type="entry name" value="Nup98_GLEBS"/>
    <property type="match status" value="1"/>
</dbReference>
<keyword evidence="15" id="KW-1185">Reference proteome</keyword>
<dbReference type="EMBL" id="JAVFWL010000003">
    <property type="protein sequence ID" value="KAK6739615.1"/>
    <property type="molecule type" value="Genomic_DNA"/>
</dbReference>
<evidence type="ECO:0000256" key="3">
    <source>
        <dbReference type="ARBA" id="ARBA00008926"/>
    </source>
</evidence>
<evidence type="ECO:0000256" key="6">
    <source>
        <dbReference type="ARBA" id="ARBA00022813"/>
    </source>
</evidence>
<dbReference type="Gene3D" id="1.10.10.2360">
    <property type="match status" value="1"/>
</dbReference>
<dbReference type="InterPro" id="IPR021967">
    <property type="entry name" value="Nup98_C"/>
</dbReference>
<dbReference type="PROSITE" id="PS51434">
    <property type="entry name" value="NUP_C"/>
    <property type="match status" value="1"/>
</dbReference>
<feature type="compositionally biased region" description="Polar residues" evidence="12">
    <location>
        <begin position="1786"/>
        <end position="1798"/>
    </location>
</feature>
<dbReference type="Pfam" id="PF12110">
    <property type="entry name" value="Nup96"/>
    <property type="match status" value="1"/>
</dbReference>
<sequence>MFGKSTFGSTGSTFGSSGGSLFGQNKPTTNLFGQQNSPAQGSLFGQKSTTNLFGQNTASTGTSIFGSSQPASNTGTSLFGQSKPSLFGSSSASGGGSLFGSSATSAGGGLFGSATSSVNGTTVKFEPLISSDTMMKNGSQTTISTKHMCITAMKAYEGKSLEELRIDDYIANRKAPTAGGGLFGSSTTSAAGTSIFGSTSSAKPSLFGSSSATTSPFGSSNQGTSLFGQNNNATQGSSLFGSKPTGSIFGSPATSSASTFGSTGGSLFGNTAGASTFSSNPQTTSLFGGSTFGSVPTTTSAFSFGSTTNTTSSPFGQTATSSTGGLFGSNTTTSTGSLFGKPAGTSNFTFGGSSNTTFGQAASGGGLFGSTQKPGGLFGGNTNATGSIFGSQNSQQGTGLFGSNQTAQPSLFASSTGNQQGTTVAGFGATAPTTIQVPAAAPIVLGSDVNQAQVQMALLDAQIAASPYGDSPLLKLANVKDTDELPNPISAQRQLKFLAAKSAASSPLNISATNRIAGSPSLDGSLINVKSSFLPVVPPKVADTGISSPGIRTSVMPGRDLNYTSHVAPPTLGKGIRTKSLNSTTSMASRSLNGSLINKTVDSAIETSLTGVANKPPNSGRRGNLKHLDLSTVVQVINSRDNFEVDRGPRDPDELPTTTDVAALENNGTYSPETDPRTGVLQRGEARRAREEVPRLVLDGSACEDSLLISSKSTASTAKTTTSVTSAAFAEVAASPRVVTSSTSKPIVQLNSPDYFTEPTINAMKEMVVNGKVILNNGLTVGRATYGSVFWPGRIELEDVTLDEIVVFRHKEVTVYPDESKKPPLGEGLNRPAEVTLERVWHVDRATKEEVRDPLKLIDLGWRDRLEKVTARMGATFKDYRPSTGSWVFRVEHFSKYGLPDDDDEGDVDVASNGKKPSAPQETSAHEMDVSIEEHQLQSHVQRAKVFQIRGASVREQEDVSSDFGEPNVGPPTVELKQVKGLGGRKNEDYDNESSYDDYDIANWRDEVPEKKPKIEDVLDYVYEESKRLLELSTMSTRPVHRINLKCTEPANIFRGGVEARKGIGYRKSRVMNIASASGSSCRISWSQGGQFAFIVQPNSTEARICTLQYDSNVPKQLIVDMLEHNVRLSRSIRRNSSTSARVRHYEIEGQTTAPRVKPAEDSSAQLLDSFLATATQSECTVQERIWKLCRALFPADKTGSWQWQRTHDVGNWLREEVASLSKKNIGSIASATQIWSLLCTGNAEEAVRVAAEGGMILLSVIISTTLSTEQIGRQDCANMVEMWEMNGDLGTMDDDLIKVYLVLAGKSHTELRRKGKTIKLNCLEGLDWRQAFGIHLWWINRGSFLEDAIESFSNDVTAGRAASPESHVFEQLIKLACSPSHQIEAVLDAAAMLTPNPLDAHLSWHLWSLLRALGHHTMSPAAEQRLHMLYAAQLTATELWHLAIFVLSHISHDQCRSIAIREVLDRMSFTASSQDYEKILAICDVPTTWISAAKFMKAKAQGNLEAACSHALSACNYVAALRLFADDVAPNAIAMGDLLRLRTIAENMEKSADKIAGWGAIGQIYADYCMLRMMDDEDDTQENEERLHQFLESISARIQAPIFKTPIQRLCMKTMARELFEIQKLAGKTDINLPLSELIDCNSTHTFMILTIRSVVNTSNRHGLLHNIAHSQMSTTCQQSDHILTPPLVVPPVFPSLLNTWSNPTVTYSRITVEDLLGINTVKTHSNRMSMQTSLNPLACPFQPGFLHPLFFQSCKGSRQAQPSNHTGKANGQLIKPTPVPPSVNPGSSQNQPSNAYVSRGTTYFGQLYCSSNIPEKLDNSLAPYSVQEEPYHLNSPKFQRDIAKMIWEIEDLYDNALKVIRQRRMEWKKERKTRIARKTGPPSSSSSSFSIKRENTGPTKNDNGAVDVDSVIRDILTHSSKKSYEKNEELGKKPFVYLMRDRHSKFFVEHIESEDPCQEEKSTDEEKNQVPKKILRFVEQTFTGKELTVEEIADAILKVEVNVDEENDDCLKPTKETMVNVIERVQRYIIDELKLDPVKFISVRLHSASTTTKLLLKAQGKSFSGTRNIRRLRLEGILQIQAVEKEKPDDIKRMKHGILTYDGKQVTVAAIVKALAKLVHEIYGRTLPFKISKSGLSSFVARKKANILKALEMDSFVSDMQNQTYAAGYRTLRIEIPNNIVLNRKRKRKIKPIFVRRKQSSMDNKVINLKENEENERSFLSADIQRNVDIALEPNKVLIEPIKKVVFKESLEIEDLTQSEGESQDKFPSIISTKANNPFLSRRNNVAGKIELHKNKNTRNPLTPRSYRTVSRRINIIKSSPKKLRKTIMKIMSPKKKDESLNEKRSFDRIGNNGALNNVHALADYLSLRGRLTAAPTSIVIRTIEKKAKKRNKKGWRKSWI</sequence>
<feature type="region of interest" description="Disordered" evidence="12">
    <location>
        <begin position="900"/>
        <end position="925"/>
    </location>
</feature>
<dbReference type="PANTHER" id="PTHR23198:SF6">
    <property type="entry name" value="NUCLEAR PORE COMPLEX PROTEIN NUP98-NUP96"/>
    <property type="match status" value="1"/>
</dbReference>
<name>A0ABR1CNF4_NECAM</name>
<keyword evidence="9" id="KW-0811">Translocation</keyword>
<dbReference type="Proteomes" id="UP001303046">
    <property type="component" value="Unassembled WGS sequence"/>
</dbReference>
<feature type="compositionally biased region" description="Polar residues" evidence="12">
    <location>
        <begin position="221"/>
        <end position="239"/>
    </location>
</feature>
<keyword evidence="6" id="KW-0068">Autocatalytic cleavage</keyword>
<dbReference type="InterPro" id="IPR007230">
    <property type="entry name" value="Nup98_auto-Pept-S59_dom"/>
</dbReference>
<evidence type="ECO:0000256" key="11">
    <source>
        <dbReference type="ARBA" id="ARBA00023242"/>
    </source>
</evidence>
<evidence type="ECO:0000313" key="14">
    <source>
        <dbReference type="EMBL" id="KAK6739615.1"/>
    </source>
</evidence>
<keyword evidence="8" id="KW-0653">Protein transport</keyword>
<feature type="region of interest" description="Disordered" evidence="12">
    <location>
        <begin position="665"/>
        <end position="687"/>
    </location>
</feature>
<evidence type="ECO:0000256" key="7">
    <source>
        <dbReference type="ARBA" id="ARBA00022816"/>
    </source>
</evidence>
<evidence type="ECO:0000256" key="10">
    <source>
        <dbReference type="ARBA" id="ARBA00023132"/>
    </source>
</evidence>
<dbReference type="InterPro" id="IPR025574">
    <property type="entry name" value="Nucleoporin_FG_rpt"/>
</dbReference>
<proteinExistence type="inferred from homology"/>
<evidence type="ECO:0000256" key="1">
    <source>
        <dbReference type="ARBA" id="ARBA00004567"/>
    </source>
</evidence>
<dbReference type="Pfam" id="PF13634">
    <property type="entry name" value="Nucleoporin_FG"/>
    <property type="match status" value="3"/>
</dbReference>
<feature type="region of interest" description="Disordered" evidence="12">
    <location>
        <begin position="307"/>
        <end position="327"/>
    </location>
</feature>
<accession>A0ABR1CNF4</accession>
<evidence type="ECO:0000256" key="12">
    <source>
        <dbReference type="SAM" id="MobiDB-lite"/>
    </source>
</evidence>
<evidence type="ECO:0000256" key="8">
    <source>
        <dbReference type="ARBA" id="ARBA00022927"/>
    </source>
</evidence>
<evidence type="ECO:0000256" key="5">
    <source>
        <dbReference type="ARBA" id="ARBA00022448"/>
    </source>
</evidence>
<keyword evidence="7" id="KW-0509">mRNA transport</keyword>
<evidence type="ECO:0000256" key="9">
    <source>
        <dbReference type="ARBA" id="ARBA00023010"/>
    </source>
</evidence>
<comment type="similarity">
    <text evidence="3">Belongs to the nucleoporin GLFG family.</text>
</comment>
<evidence type="ECO:0000256" key="4">
    <source>
        <dbReference type="ARBA" id="ARBA00013472"/>
    </source>
</evidence>
<keyword evidence="11" id="KW-0539">Nucleus</keyword>
<protein>
    <recommendedName>
        <fullName evidence="4">Nuclear pore complex protein Nup98-Nup96</fullName>
    </recommendedName>
</protein>
<evidence type="ECO:0000313" key="15">
    <source>
        <dbReference type="Proteomes" id="UP001303046"/>
    </source>
</evidence>
<dbReference type="PANTHER" id="PTHR23198">
    <property type="entry name" value="NUCLEOPORIN"/>
    <property type="match status" value="1"/>
</dbReference>
<feature type="compositionally biased region" description="Polar residues" evidence="12">
    <location>
        <begin position="316"/>
        <end position="327"/>
    </location>
</feature>
<reference evidence="14 15" key="1">
    <citation type="submission" date="2023-08" db="EMBL/GenBank/DDBJ databases">
        <title>A Necator americanus chromosomal reference genome.</title>
        <authorList>
            <person name="Ilik V."/>
            <person name="Petrzelkova K.J."/>
            <person name="Pardy F."/>
            <person name="Fuh T."/>
            <person name="Niatou-Singa F.S."/>
            <person name="Gouil Q."/>
            <person name="Baker L."/>
            <person name="Ritchie M.E."/>
            <person name="Jex A.R."/>
            <person name="Gazzola D."/>
            <person name="Li H."/>
            <person name="Toshio Fujiwara R."/>
            <person name="Zhan B."/>
            <person name="Aroian R.V."/>
            <person name="Pafco B."/>
            <person name="Schwarz E.M."/>
        </authorList>
    </citation>
    <scope>NUCLEOTIDE SEQUENCE [LARGE SCALE GENOMIC DNA]</scope>
    <source>
        <strain evidence="14 15">Aroian</strain>
        <tissue evidence="14">Whole animal</tissue>
    </source>
</reference>
<evidence type="ECO:0000259" key="13">
    <source>
        <dbReference type="PROSITE" id="PS51434"/>
    </source>
</evidence>
<feature type="region of interest" description="Disordered" evidence="12">
    <location>
        <begin position="25"/>
        <end position="50"/>
    </location>
</feature>
<comment type="caution">
    <text evidence="14">The sequence shown here is derived from an EMBL/GenBank/DDBJ whole genome shotgun (WGS) entry which is preliminary data.</text>
</comment>
<feature type="domain" description="Peptidase S59" evidence="13">
    <location>
        <begin position="752"/>
        <end position="894"/>
    </location>
</feature>
<feature type="compositionally biased region" description="Low complexity" evidence="12">
    <location>
        <begin position="211"/>
        <end position="220"/>
    </location>
</feature>
<comment type="subcellular location">
    <subcellularLocation>
        <location evidence="2">Nucleus membrane</location>
        <topology evidence="2">Peripheral membrane protein</topology>
        <orientation evidence="2">Nucleoplasmic side</orientation>
    </subcellularLocation>
    <subcellularLocation>
        <location evidence="1">Nucleus</location>
        <location evidence="1">Nuclear pore complex</location>
    </subcellularLocation>
</comment>
<feature type="region of interest" description="Disordered" evidence="12">
    <location>
        <begin position="1870"/>
        <end position="1907"/>
    </location>
</feature>
<evidence type="ECO:0000256" key="2">
    <source>
        <dbReference type="ARBA" id="ARBA00004620"/>
    </source>
</evidence>
<keyword evidence="5" id="KW-0813">Transport</keyword>
<feature type="region of interest" description="Disordered" evidence="12">
    <location>
        <begin position="1759"/>
        <end position="1798"/>
    </location>
</feature>
<organism evidence="14 15">
    <name type="scientific">Necator americanus</name>
    <name type="common">Human hookworm</name>
    <dbReference type="NCBI Taxonomy" id="51031"/>
    <lineage>
        <taxon>Eukaryota</taxon>
        <taxon>Metazoa</taxon>
        <taxon>Ecdysozoa</taxon>
        <taxon>Nematoda</taxon>
        <taxon>Chromadorea</taxon>
        <taxon>Rhabditida</taxon>
        <taxon>Rhabditina</taxon>
        <taxon>Rhabditomorpha</taxon>
        <taxon>Strongyloidea</taxon>
        <taxon>Ancylostomatidae</taxon>
        <taxon>Bunostominae</taxon>
        <taxon>Necator</taxon>
    </lineage>
</organism>
<dbReference type="Gene3D" id="1.25.40.690">
    <property type="match status" value="1"/>
</dbReference>
<gene>
    <name evidence="14" type="primary">Necator_chrIII.g9002</name>
    <name evidence="14" type="ORF">RB195_008237</name>
</gene>
<dbReference type="SUPFAM" id="SSF82215">
    <property type="entry name" value="C-terminal autoproteolytic domain of nucleoporin nup98"/>
    <property type="match status" value="1"/>
</dbReference>
<feature type="compositionally biased region" description="Polar residues" evidence="12">
    <location>
        <begin position="1759"/>
        <end position="1771"/>
    </location>
</feature>
<feature type="region of interest" description="Disordered" evidence="12">
    <location>
        <begin position="211"/>
        <end position="239"/>
    </location>
</feature>
<dbReference type="Pfam" id="PF04096">
    <property type="entry name" value="Nucleoporin2"/>
    <property type="match status" value="1"/>
</dbReference>
<dbReference type="InterPro" id="IPR037665">
    <property type="entry name" value="Nucleoporin_S59-like"/>
</dbReference>